<feature type="compositionally biased region" description="Polar residues" evidence="1">
    <location>
        <begin position="439"/>
        <end position="454"/>
    </location>
</feature>
<dbReference type="GO" id="GO:0005634">
    <property type="term" value="C:nucleus"/>
    <property type="evidence" value="ECO:0007669"/>
    <property type="project" value="TreeGrafter"/>
</dbReference>
<gene>
    <name evidence="3" type="ORF">RhiirC2_767561</name>
</gene>
<evidence type="ECO:0000313" key="3">
    <source>
        <dbReference type="EMBL" id="PKK80920.1"/>
    </source>
</evidence>
<proteinExistence type="predicted"/>
<sequence length="605" mass="68308">MSEETEFPKTVEGFGYRFNEKGELRDIKTGGRFEFFYRTGDRYYNQRRYEELGDVIGEFIENELVEQYNLIRKIIPVELKEDDNIAKSRIYISDDAQECQTLLLLIQGSGVVRPGQWARQVIINDSLEVENVYLCVFDAALGTMFPYIRKAQELKWGIVIFNPNENYGSIMKDGEVRDRRIFGSESPQNHCLYVWDKFVTNAKAKEILIVAHSYGGICTSYLLDQYAGDFYKRVKGIALTDSVHSSGMIPTHSKLWFSKKAFNWIKSDLPMNDPIREANQFYGCKCFSAGHHKHEYTSGVAIEPVFEFLQFQARGNKEITNQKNETSEQSVTNNNEDDKESRVVKSFNEETKLQSQNGSESITHEKGTNDMEIDELPEATNKTSSENDTKLDSSSAMETEATSSEKDTKATEESQLDSSSAMEMEVEETSSEKDIKANGESQLDSSSTMKTETIISEKDTKATEESQLDSSSDVKIVDETVATNVISSEKDTTAIEELTGSETPNAIMNEQVEIVAKATNETTTKTVINKQTNEVNLEKNTEKDTLKAFMNNAITNDDKNDISENEKINNNNIPKENTTDSNFNTDAQALKDDNNSKDSSQNNNV</sequence>
<reference evidence="3 4" key="1">
    <citation type="submission" date="2016-04" db="EMBL/GenBank/DDBJ databases">
        <title>Genome analyses suggest a sexual origin of heterokaryosis in a supposedly ancient asexual fungus.</title>
        <authorList>
            <person name="Ropars J."/>
            <person name="Sedzielewska K."/>
            <person name="Noel J."/>
            <person name="Charron P."/>
            <person name="Farinelli L."/>
            <person name="Marton T."/>
            <person name="Kruger M."/>
            <person name="Pelin A."/>
            <person name="Brachmann A."/>
            <person name="Corradi N."/>
        </authorList>
    </citation>
    <scope>NUCLEOTIDE SEQUENCE [LARGE SCALE GENOMIC DNA]</scope>
    <source>
        <strain evidence="3 4">C2</strain>
    </source>
</reference>
<dbReference type="EMBL" id="LLXL01000003">
    <property type="protein sequence ID" value="PKK80920.1"/>
    <property type="molecule type" value="Genomic_DNA"/>
</dbReference>
<reference evidence="3 4" key="2">
    <citation type="submission" date="2017-10" db="EMBL/GenBank/DDBJ databases">
        <title>Extensive intraspecific genome diversity in a model arbuscular mycorrhizal fungus.</title>
        <authorList>
            <person name="Chen E.C.H."/>
            <person name="Morin E."/>
            <person name="Baudet D."/>
            <person name="Noel J."/>
            <person name="Ndikumana S."/>
            <person name="Charron P."/>
            <person name="St-Onge C."/>
            <person name="Giorgi J."/>
            <person name="Grigoriev I.V."/>
            <person name="Roux C."/>
            <person name="Martin F.M."/>
            <person name="Corradi N."/>
        </authorList>
    </citation>
    <scope>NUCLEOTIDE SEQUENCE [LARGE SCALE GENOMIC DNA]</scope>
    <source>
        <strain evidence="3 4">C2</strain>
    </source>
</reference>
<evidence type="ECO:0000256" key="1">
    <source>
        <dbReference type="SAM" id="MobiDB-lite"/>
    </source>
</evidence>
<dbReference type="InterPro" id="IPR048263">
    <property type="entry name" value="Arb2"/>
</dbReference>
<dbReference type="InterPro" id="IPR053858">
    <property type="entry name" value="Arb2_dom"/>
</dbReference>
<dbReference type="GO" id="GO:0035197">
    <property type="term" value="F:siRNA binding"/>
    <property type="evidence" value="ECO:0007669"/>
    <property type="project" value="TreeGrafter"/>
</dbReference>
<organism evidence="3 4">
    <name type="scientific">Rhizophagus irregularis</name>
    <dbReference type="NCBI Taxonomy" id="588596"/>
    <lineage>
        <taxon>Eukaryota</taxon>
        <taxon>Fungi</taxon>
        <taxon>Fungi incertae sedis</taxon>
        <taxon>Mucoromycota</taxon>
        <taxon>Glomeromycotina</taxon>
        <taxon>Glomeromycetes</taxon>
        <taxon>Glomerales</taxon>
        <taxon>Glomeraceae</taxon>
        <taxon>Rhizophagus</taxon>
    </lineage>
</organism>
<name>A0A2N1P410_9GLOM</name>
<dbReference type="PANTHER" id="PTHR21357">
    <property type="entry name" value="FAM172 FAMILY PROTEIN HOMOLOG CG10038"/>
    <property type="match status" value="1"/>
</dbReference>
<feature type="compositionally biased region" description="Low complexity" evidence="1">
    <location>
        <begin position="393"/>
        <end position="402"/>
    </location>
</feature>
<feature type="compositionally biased region" description="Basic and acidic residues" evidence="1">
    <location>
        <begin position="556"/>
        <end position="567"/>
    </location>
</feature>
<feature type="region of interest" description="Disordered" evidence="1">
    <location>
        <begin position="320"/>
        <end position="472"/>
    </location>
</feature>
<comment type="caution">
    <text evidence="3">The sequence shown here is derived from an EMBL/GenBank/DDBJ whole genome shotgun (WGS) entry which is preliminary data.</text>
</comment>
<feature type="region of interest" description="Disordered" evidence="1">
    <location>
        <begin position="556"/>
        <end position="605"/>
    </location>
</feature>
<dbReference type="Proteomes" id="UP000233469">
    <property type="component" value="Unassembled WGS sequence"/>
</dbReference>
<feature type="compositionally biased region" description="Basic and acidic residues" evidence="1">
    <location>
        <begin position="403"/>
        <end position="412"/>
    </location>
</feature>
<accession>A0A2N1P410</accession>
<evidence type="ECO:0000259" key="2">
    <source>
        <dbReference type="Pfam" id="PF22749"/>
    </source>
</evidence>
<dbReference type="InterPro" id="IPR029058">
    <property type="entry name" value="AB_hydrolase_fold"/>
</dbReference>
<feature type="compositionally biased region" description="Basic and acidic residues" evidence="1">
    <location>
        <begin position="339"/>
        <end position="352"/>
    </location>
</feature>
<feature type="domain" description="Arb2" evidence="2">
    <location>
        <begin position="7"/>
        <end position="270"/>
    </location>
</feature>
<dbReference type="AlphaFoldDB" id="A0A2N1P410"/>
<dbReference type="Pfam" id="PF22749">
    <property type="entry name" value="Arb2"/>
    <property type="match status" value="1"/>
</dbReference>
<dbReference type="VEuPathDB" id="FungiDB:RhiirFUN_018828"/>
<dbReference type="VEuPathDB" id="FungiDB:RhiirA1_529456"/>
<feature type="compositionally biased region" description="Polar residues" evidence="1">
    <location>
        <begin position="320"/>
        <end position="334"/>
    </location>
</feature>
<dbReference type="GO" id="GO:0031048">
    <property type="term" value="P:regulatory ncRNA-mediated heterochromatin formation"/>
    <property type="evidence" value="ECO:0007669"/>
    <property type="project" value="TreeGrafter"/>
</dbReference>
<feature type="compositionally biased region" description="Basic and acidic residues" evidence="1">
    <location>
        <begin position="455"/>
        <end position="464"/>
    </location>
</feature>
<dbReference type="SUPFAM" id="SSF53474">
    <property type="entry name" value="alpha/beta-Hydrolases"/>
    <property type="match status" value="1"/>
</dbReference>
<evidence type="ECO:0000313" key="4">
    <source>
        <dbReference type="Proteomes" id="UP000233469"/>
    </source>
</evidence>
<protein>
    <recommendedName>
        <fullName evidence="2">Arb2 domain-containing protein</fullName>
    </recommendedName>
</protein>
<dbReference type="PANTHER" id="PTHR21357:SF4">
    <property type="entry name" value="FAM172 FAMILY PROTEIN HOMOLOG CG10038"/>
    <property type="match status" value="1"/>
</dbReference>
<dbReference type="VEuPathDB" id="FungiDB:FUN_019941"/>